<gene>
    <name evidence="1" type="ORF">PGIGA_G00201520</name>
</gene>
<dbReference type="EMBL" id="CM040457">
    <property type="protein sequence ID" value="MCI4377255.1"/>
    <property type="molecule type" value="Genomic_DNA"/>
</dbReference>
<organism evidence="1 2">
    <name type="scientific">Pangasianodon gigas</name>
    <name type="common">Mekong giant catfish</name>
    <name type="synonym">Pangasius gigas</name>
    <dbReference type="NCBI Taxonomy" id="30993"/>
    <lineage>
        <taxon>Eukaryota</taxon>
        <taxon>Metazoa</taxon>
        <taxon>Chordata</taxon>
        <taxon>Craniata</taxon>
        <taxon>Vertebrata</taxon>
        <taxon>Euteleostomi</taxon>
        <taxon>Actinopterygii</taxon>
        <taxon>Neopterygii</taxon>
        <taxon>Teleostei</taxon>
        <taxon>Ostariophysi</taxon>
        <taxon>Siluriformes</taxon>
        <taxon>Pangasiidae</taxon>
        <taxon>Pangasianodon</taxon>
    </lineage>
</organism>
<sequence>MTESKQIQLYTTHLHNTLAELAKPVAQTLRRECSPYLIIALVSKSSQFLGVSISRIDPAALHTGIMAQMVVQQPPPVVVVNTTLTNQWSSGICDCCENLADCCFAFWCFPCFACSTANNFGECLCLPMLDYGPIPPITLAMRASMRERYGIQGSICNDCIYSFFCLPCVWCQMSREMRARKQSVTVINTRAR</sequence>
<reference evidence="1 2" key="1">
    <citation type="journal article" date="2022" name="bioRxiv">
        <title>An ancient truncated duplication of the anti-Mullerian hormone receptor type 2 gene is a potential conserved master sex determinant in the Pangasiidae catfish family.</title>
        <authorList>
            <person name="Wen M."/>
            <person name="Pan Q."/>
            <person name="Jouanno E."/>
            <person name="Montfort J."/>
            <person name="Zahm M."/>
            <person name="Cabau C."/>
            <person name="Klopp C."/>
            <person name="Iampietro C."/>
            <person name="Roques C."/>
            <person name="Bouchez O."/>
            <person name="Castinel A."/>
            <person name="Donnadieu C."/>
            <person name="Parrinello H."/>
            <person name="Poncet C."/>
            <person name="Belmonte E."/>
            <person name="Gautier V."/>
            <person name="Avarre J.-C."/>
            <person name="Dugue R."/>
            <person name="Gustiano R."/>
            <person name="Ha T.T.T."/>
            <person name="Campet M."/>
            <person name="Sriphairoj K."/>
            <person name="Ribolli J."/>
            <person name="de Almeida F.L."/>
            <person name="Desvignes T."/>
            <person name="Postlethwait J.H."/>
            <person name="Bucao C.F."/>
            <person name="Robinson-Rechavi M."/>
            <person name="Bobe J."/>
            <person name="Herpin A."/>
            <person name="Guiguen Y."/>
        </authorList>
    </citation>
    <scope>NUCLEOTIDE SEQUENCE [LARGE SCALE GENOMIC DNA]</scope>
    <source>
        <strain evidence="1">YG-Dec2019</strain>
    </source>
</reference>
<accession>A0ACC5WEI0</accession>
<proteinExistence type="predicted"/>
<dbReference type="Proteomes" id="UP000829447">
    <property type="component" value="Linkage Group LG4"/>
</dbReference>
<comment type="caution">
    <text evidence="1">The sequence shown here is derived from an EMBL/GenBank/DDBJ whole genome shotgun (WGS) entry which is preliminary data.</text>
</comment>
<evidence type="ECO:0000313" key="2">
    <source>
        <dbReference type="Proteomes" id="UP000829447"/>
    </source>
</evidence>
<name>A0ACC5WEI0_PANGG</name>
<evidence type="ECO:0000313" key="1">
    <source>
        <dbReference type="EMBL" id="MCI4377255.1"/>
    </source>
</evidence>
<keyword evidence="2" id="KW-1185">Reference proteome</keyword>
<protein>
    <submittedName>
        <fullName evidence="1">Uncharacterized protein</fullName>
    </submittedName>
</protein>